<feature type="compositionally biased region" description="Polar residues" evidence="7">
    <location>
        <begin position="978"/>
        <end position="992"/>
    </location>
</feature>
<dbReference type="PANTHER" id="PTHR46715">
    <property type="entry name" value="1-PHOSPHATIDYLINOSITOL 3-PHOSPHATE 5-KINASE"/>
    <property type="match status" value="1"/>
</dbReference>
<dbReference type="InterPro" id="IPR027483">
    <property type="entry name" value="PInositol-4-P-4/5-kinase_C_sf"/>
</dbReference>
<dbReference type="FunFam" id="3.50.7.10:FF:000007">
    <property type="entry name" value="1-phosphatidylinositol 3-phosphate 5-kinase isoform X1"/>
    <property type="match status" value="1"/>
</dbReference>
<evidence type="ECO:0000256" key="4">
    <source>
        <dbReference type="ARBA" id="ARBA00022777"/>
    </source>
</evidence>
<dbReference type="GO" id="GO:0048471">
    <property type="term" value="C:perinuclear region of cytoplasm"/>
    <property type="evidence" value="ECO:0007669"/>
    <property type="project" value="Ensembl"/>
</dbReference>
<reference evidence="9" key="2">
    <citation type="submission" date="2025-09" db="UniProtKB">
        <authorList>
            <consortium name="Ensembl"/>
        </authorList>
    </citation>
    <scope>IDENTIFICATION</scope>
</reference>
<keyword evidence="10" id="KW-1185">Reference proteome</keyword>
<dbReference type="InterPro" id="IPR002423">
    <property type="entry name" value="Cpn60/GroEL/TCP-1"/>
</dbReference>
<dbReference type="PANTHER" id="PTHR46715:SF1">
    <property type="entry name" value="1-PHOSPHATIDYLINOSITOL 3-PHOSPHATE 5-KINASE"/>
    <property type="match status" value="1"/>
</dbReference>
<evidence type="ECO:0000256" key="1">
    <source>
        <dbReference type="ARBA" id="ARBA00012009"/>
    </source>
</evidence>
<dbReference type="EC" id="2.7.1.150" evidence="1"/>
<dbReference type="Gene3D" id="3.50.7.10">
    <property type="entry name" value="GroEL"/>
    <property type="match status" value="1"/>
</dbReference>
<dbReference type="GO" id="GO:0030593">
    <property type="term" value="P:neutrophil chemotaxis"/>
    <property type="evidence" value="ECO:0007669"/>
    <property type="project" value="TreeGrafter"/>
</dbReference>
<dbReference type="SMART" id="SM00330">
    <property type="entry name" value="PIPKc"/>
    <property type="match status" value="1"/>
</dbReference>
<feature type="region of interest" description="Disordered" evidence="7">
    <location>
        <begin position="338"/>
        <end position="358"/>
    </location>
</feature>
<dbReference type="Pfam" id="PF00118">
    <property type="entry name" value="Cpn60_TCP1"/>
    <property type="match status" value="1"/>
</dbReference>
<dbReference type="Ensembl" id="ENSEBUT00000020654.1">
    <property type="protein sequence ID" value="ENSEBUP00000020078.1"/>
    <property type="gene ID" value="ENSEBUG00000012462.1"/>
</dbReference>
<keyword evidence="3 6" id="KW-0547">Nucleotide-binding</keyword>
<feature type="domain" description="PIPK" evidence="8">
    <location>
        <begin position="1183"/>
        <end position="1521"/>
    </location>
</feature>
<dbReference type="GO" id="GO:0070309">
    <property type="term" value="P:lens fiber cell morphogenesis"/>
    <property type="evidence" value="ECO:0007669"/>
    <property type="project" value="Ensembl"/>
</dbReference>
<dbReference type="GO" id="GO:0012506">
    <property type="term" value="C:vesicle membrane"/>
    <property type="evidence" value="ECO:0007669"/>
    <property type="project" value="TreeGrafter"/>
</dbReference>
<dbReference type="FunFam" id="3.30.810.10:FF:000001">
    <property type="entry name" value="1-phosphatidylinositol 3-phosphate 5-kinase FAB1"/>
    <property type="match status" value="1"/>
</dbReference>
<dbReference type="InterPro" id="IPR044769">
    <property type="entry name" value="PIKfyve_PIPKc"/>
</dbReference>
<evidence type="ECO:0000256" key="7">
    <source>
        <dbReference type="SAM" id="MobiDB-lite"/>
    </source>
</evidence>
<keyword evidence="2 6" id="KW-0808">Transferase</keyword>
<dbReference type="Proteomes" id="UP000694388">
    <property type="component" value="Unplaced"/>
</dbReference>
<feature type="region of interest" description="Disordered" evidence="7">
    <location>
        <begin position="1018"/>
        <end position="1048"/>
    </location>
</feature>
<dbReference type="GO" id="GO:0005524">
    <property type="term" value="F:ATP binding"/>
    <property type="evidence" value="ECO:0007669"/>
    <property type="project" value="UniProtKB-UniRule"/>
</dbReference>
<evidence type="ECO:0000259" key="8">
    <source>
        <dbReference type="PROSITE" id="PS51455"/>
    </source>
</evidence>
<dbReference type="InterPro" id="IPR027409">
    <property type="entry name" value="GroEL-like_apical_dom_sf"/>
</dbReference>
<evidence type="ECO:0000256" key="5">
    <source>
        <dbReference type="ARBA" id="ARBA00022840"/>
    </source>
</evidence>
<evidence type="ECO:0000256" key="6">
    <source>
        <dbReference type="PROSITE-ProRule" id="PRU00781"/>
    </source>
</evidence>
<dbReference type="OMA" id="QSVWNDT"/>
<dbReference type="GO" id="GO:0090385">
    <property type="term" value="P:phagosome-lysosome fusion"/>
    <property type="evidence" value="ECO:0007669"/>
    <property type="project" value="TreeGrafter"/>
</dbReference>
<dbReference type="GO" id="GO:0000285">
    <property type="term" value="F:1-phosphatidylinositol-3-phosphate 5-kinase activity"/>
    <property type="evidence" value="ECO:0007669"/>
    <property type="project" value="UniProtKB-EC"/>
</dbReference>
<evidence type="ECO:0000256" key="2">
    <source>
        <dbReference type="ARBA" id="ARBA00022679"/>
    </source>
</evidence>
<feature type="region of interest" description="Disordered" evidence="7">
    <location>
        <begin position="284"/>
        <end position="323"/>
    </location>
</feature>
<dbReference type="Gene3D" id="3.30.810.10">
    <property type="entry name" value="2-Layer Sandwich"/>
    <property type="match status" value="1"/>
</dbReference>
<evidence type="ECO:0000313" key="9">
    <source>
        <dbReference type="Ensembl" id="ENSEBUP00000020078.1"/>
    </source>
</evidence>
<reference evidence="9" key="1">
    <citation type="submission" date="2025-08" db="UniProtKB">
        <authorList>
            <consortium name="Ensembl"/>
        </authorList>
    </citation>
    <scope>IDENTIFICATION</scope>
</reference>
<dbReference type="GO" id="GO:0052810">
    <property type="term" value="F:1-phosphatidylinositol-5-kinase activity"/>
    <property type="evidence" value="ECO:0007669"/>
    <property type="project" value="TreeGrafter"/>
</dbReference>
<dbReference type="SUPFAM" id="SSF52029">
    <property type="entry name" value="GroEL apical domain-like"/>
    <property type="match status" value="1"/>
</dbReference>
<dbReference type="Gene3D" id="3.30.800.10">
    <property type="entry name" value="Phosphatidylinositol Phosphate Kinase II Beta"/>
    <property type="match status" value="1"/>
</dbReference>
<keyword evidence="4 6" id="KW-0418">Kinase</keyword>
<dbReference type="CDD" id="cd03334">
    <property type="entry name" value="Fab1_TCP"/>
    <property type="match status" value="1"/>
</dbReference>
<keyword evidence="5 6" id="KW-0067">ATP-binding</keyword>
<dbReference type="PROSITE" id="PS51455">
    <property type="entry name" value="PIPK"/>
    <property type="match status" value="1"/>
</dbReference>
<dbReference type="FunFam" id="3.30.800.10:FF:000004">
    <property type="entry name" value="1-phosphatidylinositol 3-phosphate 5-kinase isoform X1"/>
    <property type="match status" value="1"/>
</dbReference>
<evidence type="ECO:0000256" key="3">
    <source>
        <dbReference type="ARBA" id="ARBA00022741"/>
    </source>
</evidence>
<dbReference type="GO" id="GO:0032438">
    <property type="term" value="P:melanosome organization"/>
    <property type="evidence" value="ECO:0007669"/>
    <property type="project" value="TreeGrafter"/>
</dbReference>
<feature type="region of interest" description="Disordered" evidence="7">
    <location>
        <begin position="955"/>
        <end position="1002"/>
    </location>
</feature>
<dbReference type="GO" id="GO:0031410">
    <property type="term" value="C:cytoplasmic vesicle"/>
    <property type="evidence" value="ECO:0007669"/>
    <property type="project" value="TreeGrafter"/>
</dbReference>
<sequence>MERLLAANHWHMTVLLQQQFSAECLPMAWWEVVLTLLHQIVQTVRPDVRNDDDDMNIQHYVHIKKIPGGKKFDSEVVNGFVCTKNVAHKKMSSYVKNPKILLLSCSIEYLYREETKLSSIDPILLQEHEFLKNYVARIMDLKPSVVLVEKTVSRIAQDMLLEQGVTLATGVKRKVMEGVSRMTQGDLVQSLDQLVSKPRLGSCHKFHLQPFSVPSGQAKTLMFFEGCAQHLGCTVLLRGAGAYEMARVKEILLFMIFVAYHSRLEISLLMDEFAWPPSLPHRNSVYYPGRSRNSKPPSKRRTTAQQDDELKPNLSRHGSDGVISAENAGLVQRPLNDEMSWQDSSGSSEGGTSGQGTYDKVDFKRLKVDPIGMEVFDSPATPLELKQPPEHDMDMNFQFLADKPYSMMTDTQIENLFLDKETTLMEYTGSPNVQAEDSVCHRSTKNIGMDPGQIEGNKTKHPLSESHTSLSFDADPFAVPPENREEVLRCLSETFIREFRDVILCTSPFIVFPLPYLLTPAGVLCPSRIYFPNEVYWSTLCHPEVKKAEDRCKKHQLRDTKAVMPRINENVYPPKDAVVEVLPSHPLLSTMVTELVSTSSDLARMLADYRARGGCLRLSHRPGLTTEDFTKVQRQAKPDCYPEQKIDCFNPMHHQRLCVLFSSYSIYSNNAPTPCVSPWLVTMEFYGRNDITLGMFLERYCFRPSYQCPSLCCDTPMVQHVRRFVHGDACLQILLKELESPVPGYQHTLLTWAWCRRCQQTTPVVPLSTDSWSISFAKYMELRFYGYQYTRRASVEPCTHSIQQDYHHYFSYNQTVASFSLSQVQLQEVILPPLTIQLELHCAPFPELLQDLKYFSMQVQQVYTAVDERLVSLKTETFNKTREEKMEDLIAQKEIEETEFWAWTEKQQMRIMNACPELSRPWVTISDTLLTQRQKLCELVASWNTRLQDLFLQEKGKKKQVVPPSPSRLRQADDRNNSQDSSSPRIGSSSNEKATEERGSSMSSIDIPYAALLEPPSQYEPPAYDVESEPSVGADDAVDGQLSGSVEGQVKEKSTMKAIIATFLPSSSYSPILLPFDPENHYLFEQERVPVVVCEKEPSSIIVFALSCREYKAALDKMAWLTEKQCTEKAMNSLSTAEGKLKVNSPCHSGARATGGAIEPGTILGNRAMEPDQIAKKNPSGGGMLSFLRSSNPRMGEGALGKRENQRGIDSNVFDTNSFAKEAVDVQEDADAADKQKKEDVNPHIEIQFADSCARFFCRVYYAEDFRMLRECILGKAGEEAFIRSLAHCQPWQARGGKSGSAFYETHDERFILKQMSRLEVQSFVVFAPFYFDYITNAVKNKRPTALAKILGVYRIGFKNTQNNTEKKQDLLVMENLFFNCKMTQVFDLKGSLRNRHAKAELGKEPCELVLLDENLLGVARDKPLYIRPHGKAVLTAAILADAHFLASHLIIDYSLLVGLDEESGQLVLGIIDYIRTFTWDKKLEMVVKSSGILGGQGKMPTVVSPELYRARFCEAMDKYFLKVPDHWTGLGIGVDY</sequence>
<accession>A0A8C4QSU3</accession>
<proteinExistence type="predicted"/>
<organism evidence="9 10">
    <name type="scientific">Eptatretus burgeri</name>
    <name type="common">Inshore hagfish</name>
    <dbReference type="NCBI Taxonomy" id="7764"/>
    <lineage>
        <taxon>Eukaryota</taxon>
        <taxon>Metazoa</taxon>
        <taxon>Chordata</taxon>
        <taxon>Craniata</taxon>
        <taxon>Vertebrata</taxon>
        <taxon>Cyclostomata</taxon>
        <taxon>Myxini</taxon>
        <taxon>Myxiniformes</taxon>
        <taxon>Myxinidae</taxon>
        <taxon>Eptatretinae</taxon>
        <taxon>Eptatretus</taxon>
    </lineage>
</organism>
<dbReference type="InterPro" id="IPR002498">
    <property type="entry name" value="PInositol-4-P-4/5-kinase_core"/>
</dbReference>
<name>A0A8C4QSU3_EPTBU</name>
<dbReference type="GO" id="GO:0007041">
    <property type="term" value="P:lysosomal transport"/>
    <property type="evidence" value="ECO:0007669"/>
    <property type="project" value="Ensembl"/>
</dbReference>
<dbReference type="CDD" id="cd17300">
    <property type="entry name" value="PIPKc_PIKfyve"/>
    <property type="match status" value="1"/>
</dbReference>
<dbReference type="SUPFAM" id="SSF56104">
    <property type="entry name" value="SAICAR synthase-like"/>
    <property type="match status" value="1"/>
</dbReference>
<dbReference type="InterPro" id="IPR043548">
    <property type="entry name" value="PIKfyve"/>
</dbReference>
<dbReference type="GO" id="GO:0046488">
    <property type="term" value="P:phosphatidylinositol metabolic process"/>
    <property type="evidence" value="ECO:0007669"/>
    <property type="project" value="UniProtKB-UniRule"/>
</dbReference>
<dbReference type="Pfam" id="PF01504">
    <property type="entry name" value="PIP5K"/>
    <property type="match status" value="2"/>
</dbReference>
<evidence type="ECO:0000313" key="10">
    <source>
        <dbReference type="Proteomes" id="UP000694388"/>
    </source>
</evidence>
<dbReference type="GO" id="GO:1903426">
    <property type="term" value="P:regulation of reactive oxygen species biosynthetic process"/>
    <property type="evidence" value="ECO:0007669"/>
    <property type="project" value="TreeGrafter"/>
</dbReference>
<dbReference type="InterPro" id="IPR027484">
    <property type="entry name" value="PInositol-4-P-5-kinase_N"/>
</dbReference>
<dbReference type="GeneTree" id="ENSGT00940000156307"/>
<protein>
    <recommendedName>
        <fullName evidence="1">1-phosphatidylinositol-3-phosphate 5-kinase</fullName>
        <ecNumber evidence="1">2.7.1.150</ecNumber>
    </recommendedName>
</protein>